<evidence type="ECO:0000256" key="15">
    <source>
        <dbReference type="PIRSR" id="PIRSR006337-1"/>
    </source>
</evidence>
<evidence type="ECO:0000256" key="14">
    <source>
        <dbReference type="PIRNR" id="PIRNR006337"/>
    </source>
</evidence>
<proteinExistence type="inferred from homology"/>
<dbReference type="Pfam" id="PF02922">
    <property type="entry name" value="CBM_48"/>
    <property type="match status" value="1"/>
</dbReference>
<feature type="binding site" evidence="16">
    <location>
        <begin position="299"/>
        <end position="304"/>
    </location>
    <ligand>
        <name>substrate</name>
    </ligand>
</feature>
<dbReference type="CDD" id="cd02853">
    <property type="entry name" value="E_set_MTHase_like_N"/>
    <property type="match status" value="1"/>
</dbReference>
<evidence type="ECO:0000256" key="7">
    <source>
        <dbReference type="ARBA" id="ARBA00022801"/>
    </source>
</evidence>
<evidence type="ECO:0000256" key="11">
    <source>
        <dbReference type="ARBA" id="ARBA00033284"/>
    </source>
</evidence>
<reference evidence="19" key="1">
    <citation type="submission" date="2020-02" db="EMBL/GenBank/DDBJ databases">
        <authorList>
            <person name="Meier V. D."/>
        </authorList>
    </citation>
    <scope>NUCLEOTIDE SEQUENCE</scope>
    <source>
        <strain evidence="19">AVDCRST_MAG43</strain>
    </source>
</reference>
<sequence>MVGRHGGVLPPSGGDVDKQWVTLVTTPEQGATERMPSYDWKPAFGANIDEDGVTFAVWAPDARRVEVELVANDSVRVVDLDPSGDGRYSAHVAGLGPGALYRFRVDGNGPFPDPYSRYQPVDVHGPSEVIDPSAYEWRDREWDGLRAEGLVIYEAHVGTMTRAGTFNEFIDELDALKDLGVSAIELMPVAQCPGLRNWGYDGVDLFAPSNAYGRPDDLRRLVDEAHQRGLGVIMDVVYNHLGPEGNYLRAFATSYFSDRHSTPWGDGLNWDGADSRWVRQFAIDNACSWIAEFHIDGLRLDATHALIDDSPVHIVQELTQRAREVASGRSIVVFAEDGRHEITRARSLDAGGEGLDGIWADDFHHEVRVLLTNARENYYSAYEGTTLRIAEAINLGLEQDFTSADHPVGNPITEDDPASAFVFCIQNHDQVGNRPFGERLHHEVSLDRYLTASALLLCAPETPLLFMGQEFAASTPFLYFTDHPQELGRLVTHGRRDEFAGFRMFHDERLRDTIPDPQAETTFLASKLDVTERETNAGVLELYRTLLGLRRNDPVLSINDRRQTEAVALTAQVVALHRWVGQDHRILIANFGAAIDLDQTAMSALSPPASDGWTLMLDTSGMTRGGSGIGPAHESTERGFTLHVPARAAAIWSFTSS</sequence>
<dbReference type="PIRSF" id="PIRSF006337">
    <property type="entry name" value="Trehalose_TreZ"/>
    <property type="match status" value="1"/>
</dbReference>
<dbReference type="CDD" id="cd11325">
    <property type="entry name" value="AmyAc_GTHase"/>
    <property type="match status" value="1"/>
</dbReference>
<evidence type="ECO:0000256" key="4">
    <source>
        <dbReference type="ARBA" id="ARBA00012268"/>
    </source>
</evidence>
<evidence type="ECO:0000256" key="12">
    <source>
        <dbReference type="ARBA" id="ARBA00034013"/>
    </source>
</evidence>
<evidence type="ECO:0000256" key="1">
    <source>
        <dbReference type="ARBA" id="ARBA00004496"/>
    </source>
</evidence>
<dbReference type="SMART" id="SM00642">
    <property type="entry name" value="Aamy"/>
    <property type="match status" value="1"/>
</dbReference>
<dbReference type="EC" id="3.2.1.141" evidence="4 13"/>
<comment type="similarity">
    <text evidence="3 14">Belongs to the glycosyl hydrolase 13 family.</text>
</comment>
<dbReference type="SUPFAM" id="SSF81296">
    <property type="entry name" value="E set domains"/>
    <property type="match status" value="1"/>
</dbReference>
<evidence type="ECO:0000256" key="8">
    <source>
        <dbReference type="ARBA" id="ARBA00023277"/>
    </source>
</evidence>
<evidence type="ECO:0000256" key="6">
    <source>
        <dbReference type="ARBA" id="ARBA00022490"/>
    </source>
</evidence>
<keyword evidence="8" id="KW-0119">Carbohydrate metabolism</keyword>
<dbReference type="GO" id="GO:0033942">
    <property type="term" value="F:4-alpha-D-(1-&gt;4)-alpha-D-glucanotrehalose trehalohydrolase activity"/>
    <property type="evidence" value="ECO:0007669"/>
    <property type="project" value="UniProtKB-EC"/>
</dbReference>
<feature type="domain" description="Glycosyl hydrolase family 13 catalytic" evidence="18">
    <location>
        <begin position="154"/>
        <end position="500"/>
    </location>
</feature>
<dbReference type="Gene3D" id="1.10.10.760">
    <property type="entry name" value="E-set domains of sugar-utilizing enzymes"/>
    <property type="match status" value="1"/>
</dbReference>
<dbReference type="AlphaFoldDB" id="A0A6J4UUQ4"/>
<dbReference type="InterPro" id="IPR014756">
    <property type="entry name" value="Ig_E-set"/>
</dbReference>
<evidence type="ECO:0000256" key="3">
    <source>
        <dbReference type="ARBA" id="ARBA00008061"/>
    </source>
</evidence>
<evidence type="ECO:0000256" key="16">
    <source>
        <dbReference type="PIRSR" id="PIRSR006337-2"/>
    </source>
</evidence>
<evidence type="ECO:0000259" key="18">
    <source>
        <dbReference type="SMART" id="SM00642"/>
    </source>
</evidence>
<feature type="binding site" evidence="16">
    <location>
        <begin position="361"/>
        <end position="365"/>
    </location>
    <ligand>
        <name>substrate</name>
    </ligand>
</feature>
<dbReference type="PANTHER" id="PTHR43651:SF11">
    <property type="entry name" value="MALTO-OLIGOSYLTREHALOSE TREHALOHYDROLASE"/>
    <property type="match status" value="1"/>
</dbReference>
<keyword evidence="7 14" id="KW-0378">Hydrolase</keyword>
<dbReference type="NCBIfam" id="TIGR02402">
    <property type="entry name" value="trehalose_TreZ"/>
    <property type="match status" value="1"/>
</dbReference>
<evidence type="ECO:0000256" key="5">
    <source>
        <dbReference type="ARBA" id="ARBA00015938"/>
    </source>
</evidence>
<dbReference type="Gene3D" id="3.20.20.80">
    <property type="entry name" value="Glycosidases"/>
    <property type="match status" value="1"/>
</dbReference>
<evidence type="ECO:0000313" key="19">
    <source>
        <dbReference type="EMBL" id="CAA9557016.1"/>
    </source>
</evidence>
<feature type="binding site" evidence="16">
    <location>
        <begin position="428"/>
        <end position="433"/>
    </location>
    <ligand>
        <name>substrate</name>
    </ligand>
</feature>
<gene>
    <name evidence="19" type="ORF">AVDCRST_MAG43-1550</name>
</gene>
<protein>
    <recommendedName>
        <fullName evidence="5 13">Malto-oligosyltrehalose trehalohydrolase</fullName>
        <shortName evidence="14">MTHase</shortName>
        <ecNumber evidence="4 13">3.2.1.141</ecNumber>
    </recommendedName>
    <alternativeName>
        <fullName evidence="11 14">4-alpha-D-((1-&gt;4)-alpha-D-glucano)trehalose trehalohydrolase</fullName>
    </alternativeName>
    <alternativeName>
        <fullName evidence="10 14">Maltooligosyl trehalose trehalohydrolase</fullName>
    </alternativeName>
</protein>
<dbReference type="UniPathway" id="UPA00299"/>
<comment type="catalytic activity">
    <reaction evidence="12 14">
        <text>hydrolysis of (1-&gt;4)-alpha-D-glucosidic linkage in 4-alpha-D-[(1-&gt;4)-alpha-D-glucanosyl]n trehalose to yield trehalose and (1-&gt;4)-alpha-D-glucan.</text>
        <dbReference type="EC" id="3.2.1.141"/>
    </reaction>
</comment>
<comment type="subcellular location">
    <subcellularLocation>
        <location evidence="1 15">Cytoplasm</location>
    </subcellularLocation>
</comment>
<name>A0A6J4UUQ4_9BACT</name>
<dbReference type="GO" id="GO:0005737">
    <property type="term" value="C:cytoplasm"/>
    <property type="evidence" value="ECO:0007669"/>
    <property type="project" value="UniProtKB-SubCell"/>
</dbReference>
<dbReference type="PANTHER" id="PTHR43651">
    <property type="entry name" value="1,4-ALPHA-GLUCAN-BRANCHING ENZYME"/>
    <property type="match status" value="1"/>
</dbReference>
<dbReference type="InterPro" id="IPR013783">
    <property type="entry name" value="Ig-like_fold"/>
</dbReference>
<dbReference type="Gene3D" id="2.60.40.10">
    <property type="entry name" value="Immunoglobulins"/>
    <property type="match status" value="1"/>
</dbReference>
<dbReference type="InterPro" id="IPR012768">
    <property type="entry name" value="Trehalose_TreZ"/>
</dbReference>
<evidence type="ECO:0000256" key="10">
    <source>
        <dbReference type="ARBA" id="ARBA00032057"/>
    </source>
</evidence>
<keyword evidence="9 14" id="KW-0326">Glycosidase</keyword>
<keyword evidence="6" id="KW-0963">Cytoplasm</keyword>
<dbReference type="GO" id="GO:0005992">
    <property type="term" value="P:trehalose biosynthetic process"/>
    <property type="evidence" value="ECO:0007669"/>
    <property type="project" value="UniProtKB-UniRule"/>
</dbReference>
<comment type="pathway">
    <text evidence="2 14">Glycan biosynthesis; trehalose biosynthesis.</text>
</comment>
<feature type="active site" description="Proton donor" evidence="15">
    <location>
        <position position="336"/>
    </location>
</feature>
<feature type="site" description="Transition state stabilizer" evidence="17">
    <location>
        <position position="429"/>
    </location>
</feature>
<evidence type="ECO:0000256" key="9">
    <source>
        <dbReference type="ARBA" id="ARBA00023295"/>
    </source>
</evidence>
<dbReference type="InterPro" id="IPR044901">
    <property type="entry name" value="Trehalose_TreZ_E-set_sf"/>
</dbReference>
<dbReference type="InterPro" id="IPR006047">
    <property type="entry name" value="GH13_cat_dom"/>
</dbReference>
<dbReference type="InterPro" id="IPR004193">
    <property type="entry name" value="Glyco_hydro_13_N"/>
</dbReference>
<organism evidence="19">
    <name type="scientific">uncultured Thermomicrobiales bacterium</name>
    <dbReference type="NCBI Taxonomy" id="1645740"/>
    <lineage>
        <taxon>Bacteria</taxon>
        <taxon>Pseudomonadati</taxon>
        <taxon>Thermomicrobiota</taxon>
        <taxon>Thermomicrobia</taxon>
        <taxon>Thermomicrobiales</taxon>
        <taxon>environmental samples</taxon>
    </lineage>
</organism>
<accession>A0A6J4UUQ4</accession>
<evidence type="ECO:0000256" key="13">
    <source>
        <dbReference type="NCBIfam" id="TIGR02402"/>
    </source>
</evidence>
<dbReference type="Pfam" id="PF00128">
    <property type="entry name" value="Alpha-amylase"/>
    <property type="match status" value="1"/>
</dbReference>
<evidence type="ECO:0000256" key="2">
    <source>
        <dbReference type="ARBA" id="ARBA00005199"/>
    </source>
</evidence>
<evidence type="ECO:0000256" key="17">
    <source>
        <dbReference type="PIRSR" id="PIRSR006337-3"/>
    </source>
</evidence>
<feature type="active site" description="Nucleophile" evidence="15">
    <location>
        <position position="301"/>
    </location>
</feature>
<dbReference type="SUPFAM" id="SSF51445">
    <property type="entry name" value="(Trans)glycosidases"/>
    <property type="match status" value="1"/>
</dbReference>
<dbReference type="EMBL" id="CADCWI010000082">
    <property type="protein sequence ID" value="CAA9557016.1"/>
    <property type="molecule type" value="Genomic_DNA"/>
</dbReference>
<dbReference type="InterPro" id="IPR017853">
    <property type="entry name" value="GH"/>
</dbReference>